<dbReference type="GO" id="GO:0004030">
    <property type="term" value="F:aldehyde dehydrogenase [NAD(P)+] activity"/>
    <property type="evidence" value="ECO:0007669"/>
    <property type="project" value="UniProtKB-ARBA"/>
</dbReference>
<dbReference type="InterPro" id="IPR016161">
    <property type="entry name" value="Ald_DH/histidinol_DH"/>
</dbReference>
<dbReference type="Gene3D" id="3.40.309.10">
    <property type="entry name" value="Aldehyde Dehydrogenase, Chain A, domain 2"/>
    <property type="match status" value="1"/>
</dbReference>
<gene>
    <name evidence="7" type="primary">aldA</name>
    <name evidence="7" type="ORF">HLH27_09525</name>
</gene>
<evidence type="ECO:0000313" key="8">
    <source>
        <dbReference type="Proteomes" id="UP000540556"/>
    </source>
</evidence>
<dbReference type="AlphaFoldDB" id="A0A7W4PPI4"/>
<evidence type="ECO:0000313" key="7">
    <source>
        <dbReference type="EMBL" id="MBB2205253.1"/>
    </source>
</evidence>
<dbReference type="InterPro" id="IPR050740">
    <property type="entry name" value="Aldehyde_DH_Superfamily"/>
</dbReference>
<dbReference type="Gene3D" id="3.40.605.10">
    <property type="entry name" value="Aldehyde Dehydrogenase, Chain A, domain 1"/>
    <property type="match status" value="1"/>
</dbReference>
<dbReference type="PROSITE" id="PS00687">
    <property type="entry name" value="ALDEHYDE_DEHYDR_GLU"/>
    <property type="match status" value="1"/>
</dbReference>
<evidence type="ECO:0000259" key="6">
    <source>
        <dbReference type="Pfam" id="PF00171"/>
    </source>
</evidence>
<dbReference type="InterPro" id="IPR015590">
    <property type="entry name" value="Aldehyde_DH_dom"/>
</dbReference>
<dbReference type="GO" id="GO:0016052">
    <property type="term" value="P:carbohydrate catabolic process"/>
    <property type="evidence" value="ECO:0007669"/>
    <property type="project" value="UniProtKB-ARBA"/>
</dbReference>
<sequence length="495" mass="53582">MPDNQRTSNDVTSLALAPRHYLNYVGGKFQDHALDTLDIRNPANGDLLGHVPQSDAATVDAAVAAANTAQPAWERLPAVQRAAFLRQISAGIRKRRDQFASIIVQEQGKIRNLAEVEVDFTADYLDYMAEWARRLEGEVLTSDRAAETILLMRKPLGTIAGILPWNFPFFMIARKVGPALVTGNTIVIKPSEETPINAHEFAALVAETDLPPGVFNLVSGTGSVCGHALAAHPGIDMITFTGSVPTGTKIMETAARNLTRVNLELGGKAPAIVLADADLDLAARAIHASRIINTGQVCNCAERVYVDQVVYKPFLARLKELFAATRYGDPSLESGLDMGPLINRAAVTRIADMVEQARRDGAEIIVGGDICASKPGFHYLPTLVANVTPEMEIMRRETFGPVLPVMAVSGLEQAIALSNDSEYGLTSSIYSNNINAVLKACRELKFGETYVNRENFEAMQGFHAGRKKSGIGGADGRHGLYEFTETHVLYIQGTP</sequence>
<accession>A0A7W4PPI4</accession>
<dbReference type="CDD" id="cd07088">
    <property type="entry name" value="ALDH_LactADH-AldA"/>
    <property type="match status" value="1"/>
</dbReference>
<dbReference type="GO" id="GO:0009450">
    <property type="term" value="P:gamma-aminobutyric acid catabolic process"/>
    <property type="evidence" value="ECO:0007669"/>
    <property type="project" value="TreeGrafter"/>
</dbReference>
<comment type="caution">
    <text evidence="7">The sequence shown here is derived from an EMBL/GenBank/DDBJ whole genome shotgun (WGS) entry which is preliminary data.</text>
</comment>
<dbReference type="FunFam" id="3.40.605.10:FF:000022">
    <property type="entry name" value="Aldehyde dehydrogenase A"/>
    <property type="match status" value="1"/>
</dbReference>
<dbReference type="InterPro" id="IPR016163">
    <property type="entry name" value="Ald_DH_C"/>
</dbReference>
<dbReference type="GO" id="GO:0042802">
    <property type="term" value="F:identical protein binding"/>
    <property type="evidence" value="ECO:0007669"/>
    <property type="project" value="UniProtKB-ARBA"/>
</dbReference>
<dbReference type="Pfam" id="PF00171">
    <property type="entry name" value="Aldedh"/>
    <property type="match status" value="1"/>
</dbReference>
<dbReference type="SUPFAM" id="SSF53720">
    <property type="entry name" value="ALDH-like"/>
    <property type="match status" value="1"/>
</dbReference>
<comment type="pathway">
    <text evidence="1">Carbohydrate degradation.</text>
</comment>
<reference evidence="7 8" key="1">
    <citation type="submission" date="2020-04" db="EMBL/GenBank/DDBJ databases">
        <title>Description of novel Gluconacetobacter.</title>
        <authorList>
            <person name="Sombolestani A."/>
        </authorList>
    </citation>
    <scope>NUCLEOTIDE SEQUENCE [LARGE SCALE GENOMIC DNA]</scope>
    <source>
        <strain evidence="7 8">LMG 27800</strain>
    </source>
</reference>
<dbReference type="EMBL" id="JABEQK010000006">
    <property type="protein sequence ID" value="MBB2205253.1"/>
    <property type="molecule type" value="Genomic_DNA"/>
</dbReference>
<keyword evidence="8" id="KW-1185">Reference proteome</keyword>
<feature type="domain" description="Aldehyde dehydrogenase" evidence="6">
    <location>
        <begin position="35"/>
        <end position="487"/>
    </location>
</feature>
<evidence type="ECO:0000256" key="5">
    <source>
        <dbReference type="RuleBase" id="RU003345"/>
    </source>
</evidence>
<comment type="similarity">
    <text evidence="2 5">Belongs to the aldehyde dehydrogenase family.</text>
</comment>
<organism evidence="7 8">
    <name type="scientific">Gluconacetobacter takamatsuzukensis</name>
    <dbReference type="NCBI Taxonomy" id="1286190"/>
    <lineage>
        <taxon>Bacteria</taxon>
        <taxon>Pseudomonadati</taxon>
        <taxon>Pseudomonadota</taxon>
        <taxon>Alphaproteobacteria</taxon>
        <taxon>Acetobacterales</taxon>
        <taxon>Acetobacteraceae</taxon>
        <taxon>Gluconacetobacter</taxon>
    </lineage>
</organism>
<proteinExistence type="inferred from homology"/>
<keyword evidence="3 5" id="KW-0560">Oxidoreductase</keyword>
<name>A0A7W4PPI4_9PROT</name>
<protein>
    <submittedName>
        <fullName evidence="7">Aldehyde dehydrogenase</fullName>
    </submittedName>
</protein>
<dbReference type="GO" id="GO:0005829">
    <property type="term" value="C:cytosol"/>
    <property type="evidence" value="ECO:0007669"/>
    <property type="project" value="TreeGrafter"/>
</dbReference>
<dbReference type="PANTHER" id="PTHR43353:SF5">
    <property type="entry name" value="SUCCINATE-SEMIALDEHYDE DEHYDROGENASE, MITOCHONDRIAL"/>
    <property type="match status" value="1"/>
</dbReference>
<evidence type="ECO:0000256" key="1">
    <source>
        <dbReference type="ARBA" id="ARBA00004921"/>
    </source>
</evidence>
<evidence type="ECO:0000256" key="4">
    <source>
        <dbReference type="PROSITE-ProRule" id="PRU10007"/>
    </source>
</evidence>
<dbReference type="PANTHER" id="PTHR43353">
    <property type="entry name" value="SUCCINATE-SEMIALDEHYDE DEHYDROGENASE, MITOCHONDRIAL"/>
    <property type="match status" value="1"/>
</dbReference>
<dbReference type="Proteomes" id="UP000540556">
    <property type="component" value="Unassembled WGS sequence"/>
</dbReference>
<evidence type="ECO:0000256" key="2">
    <source>
        <dbReference type="ARBA" id="ARBA00009986"/>
    </source>
</evidence>
<dbReference type="GO" id="GO:0004777">
    <property type="term" value="F:succinate-semialdehyde dehydrogenase (NAD+) activity"/>
    <property type="evidence" value="ECO:0007669"/>
    <property type="project" value="TreeGrafter"/>
</dbReference>
<dbReference type="RefSeq" id="WP_182949785.1">
    <property type="nucleotide sequence ID" value="NZ_JABEQK010000006.1"/>
</dbReference>
<dbReference type="InterPro" id="IPR016162">
    <property type="entry name" value="Ald_DH_N"/>
</dbReference>
<feature type="active site" evidence="4">
    <location>
        <position position="264"/>
    </location>
</feature>
<dbReference type="NCBIfam" id="NF007497">
    <property type="entry name" value="PRK10090.1"/>
    <property type="match status" value="1"/>
</dbReference>
<dbReference type="FunFam" id="3.40.309.10:FF:000009">
    <property type="entry name" value="Aldehyde dehydrogenase A"/>
    <property type="match status" value="1"/>
</dbReference>
<dbReference type="InterPro" id="IPR029510">
    <property type="entry name" value="Ald_DH_CS_GLU"/>
</dbReference>
<evidence type="ECO:0000256" key="3">
    <source>
        <dbReference type="ARBA" id="ARBA00023002"/>
    </source>
</evidence>